<dbReference type="SUPFAM" id="SSF52317">
    <property type="entry name" value="Class I glutamine amidotransferase-like"/>
    <property type="match status" value="1"/>
</dbReference>
<dbReference type="InterPro" id="IPR029062">
    <property type="entry name" value="Class_I_gatase-like"/>
</dbReference>
<accession>A0ABV6D2P6</accession>
<dbReference type="Pfam" id="PF02585">
    <property type="entry name" value="PIG-L"/>
    <property type="match status" value="1"/>
</dbReference>
<dbReference type="Proteomes" id="UP001589755">
    <property type="component" value="Unassembled WGS sequence"/>
</dbReference>
<dbReference type="RefSeq" id="WP_261518904.1">
    <property type="nucleotide sequence ID" value="NZ_JAODNW010000002.1"/>
</dbReference>
<dbReference type="InterPro" id="IPR003737">
    <property type="entry name" value="GlcNAc_PI_deacetylase-related"/>
</dbReference>
<dbReference type="SUPFAM" id="SSF102588">
    <property type="entry name" value="LmbE-like"/>
    <property type="match status" value="1"/>
</dbReference>
<keyword evidence="2" id="KW-1185">Reference proteome</keyword>
<dbReference type="GO" id="GO:0016787">
    <property type="term" value="F:hydrolase activity"/>
    <property type="evidence" value="ECO:0007669"/>
    <property type="project" value="UniProtKB-KW"/>
</dbReference>
<name>A0ABV6D2P6_9HYPH</name>
<sequence length="797" mass="86484">MLSHRERLHRRRARPALVELHRALSRLKSTLTVMNTGAHPDDEHSGMLAVLRLAYGMRVVIACSTRGEGGQNALGPERGGALGVVRTREMEEAARTLDADVVWLGHGPDDPVHDFGFSKDGRDTLARWGRERIVERLVRAYRAERPDIVIPAFLDVPGQHGHHRAMTQAAEEAVRLAADPHAFPQHLKEGLTPWEVAKFYLPAWSGGGGTYDDELPPPDVTVRVRAPGRDPATGAAHAEIGEWSRSFHATQGMGVWRPEPQTDWPLHLKLAGQGTESDISEGLPARLADLARGLGHATAEQLEAAQAHVDRALDAFPHRERIIEALAAAARHIEIAQARLSREEQQRFGHRLARKRVEIDAALGVAAGIVATVWAEPAALAPGSRGKLHVHLGPRDAASPVEIDLLLPEGISGGTAIHDASVTTFPIAVARAAPIGNAYPPSFSSLLGRPGLRVALRTEIGGRTVTLFAEPEEPVEIVPAHSVTLAPDALIVSTRARPGSRSVRARVDGPAASLALESTNGAAARREGEGFRVDIAPDIAPGRYSLDATVDGAPAYRQTPITYPHIGRARFVSRQNLDMLVVDLLLPQNARVGYVGGGADRVGLWLRRMGLDVTELDETDLRGDLKRFTTIVVGILAFGLRADLAEAVGRLNRWVEEGGHLLTLYHRPGDGWLPERTPPRRLVIGSPSLRWRVTNPAAPVEFLRPRHPLLSRPNAITAQDFTGWDKERGLYFASQWDGAYEPLLAMSDAGEAPLEGALLSASIGRGRHTHTSLVLHHQLDRLVPGAFRLMANLVQPA</sequence>
<proteinExistence type="predicted"/>
<protein>
    <submittedName>
        <fullName evidence="1">PIG-L family deacetylase</fullName>
        <ecNumber evidence="1">3.5.1.-</ecNumber>
    </submittedName>
</protein>
<evidence type="ECO:0000313" key="1">
    <source>
        <dbReference type="EMBL" id="MFC0206921.1"/>
    </source>
</evidence>
<evidence type="ECO:0000313" key="2">
    <source>
        <dbReference type="Proteomes" id="UP001589755"/>
    </source>
</evidence>
<dbReference type="InterPro" id="IPR024078">
    <property type="entry name" value="LmbE-like_dom_sf"/>
</dbReference>
<dbReference type="Gene3D" id="3.40.50.10320">
    <property type="entry name" value="LmbE-like"/>
    <property type="match status" value="1"/>
</dbReference>
<dbReference type="EC" id="3.5.1.-" evidence="1"/>
<dbReference type="EMBL" id="JBHLXD010000001">
    <property type="protein sequence ID" value="MFC0206921.1"/>
    <property type="molecule type" value="Genomic_DNA"/>
</dbReference>
<reference evidence="1 2" key="1">
    <citation type="submission" date="2024-09" db="EMBL/GenBank/DDBJ databases">
        <authorList>
            <person name="Sun Q."/>
            <person name="Mori K."/>
        </authorList>
    </citation>
    <scope>NUCLEOTIDE SEQUENCE [LARGE SCALE GENOMIC DNA]</scope>
    <source>
        <strain evidence="1 2">CCM 8543</strain>
    </source>
</reference>
<comment type="caution">
    <text evidence="1">The sequence shown here is derived from an EMBL/GenBank/DDBJ whole genome shotgun (WGS) entry which is preliminary data.</text>
</comment>
<organism evidence="1 2">
    <name type="scientific">Chelativorans intermedius</name>
    <dbReference type="NCBI Taxonomy" id="515947"/>
    <lineage>
        <taxon>Bacteria</taxon>
        <taxon>Pseudomonadati</taxon>
        <taxon>Pseudomonadota</taxon>
        <taxon>Alphaproteobacteria</taxon>
        <taxon>Hyphomicrobiales</taxon>
        <taxon>Phyllobacteriaceae</taxon>
        <taxon>Chelativorans</taxon>
    </lineage>
</organism>
<keyword evidence="1" id="KW-0378">Hydrolase</keyword>
<gene>
    <name evidence="1" type="ORF">ACFFJ2_00725</name>
</gene>